<evidence type="ECO:0000313" key="2">
    <source>
        <dbReference type="EMBL" id="KAK9138663.1"/>
    </source>
</evidence>
<sequence length="102" mass="11735">MPHRVKVSYLLSYYSNLQFMLSRMPLSTLESVLCVLSALVLLKATFKSLVSKQFDLCEGSIYVYKWSIMIAFVSQIITIAIASLAIAFRRFSSKMEFKMENF</sequence>
<feature type="transmembrane region" description="Helical" evidence="1">
    <location>
        <begin position="66"/>
        <end position="88"/>
    </location>
</feature>
<proteinExistence type="predicted"/>
<protein>
    <submittedName>
        <fullName evidence="2">Uncharacterized protein</fullName>
    </submittedName>
</protein>
<keyword evidence="3" id="KW-1185">Reference proteome</keyword>
<keyword evidence="1" id="KW-1133">Transmembrane helix</keyword>
<dbReference type="EMBL" id="JBBNAE010000003">
    <property type="protein sequence ID" value="KAK9138663.1"/>
    <property type="molecule type" value="Genomic_DNA"/>
</dbReference>
<gene>
    <name evidence="2" type="ORF">Sjap_009257</name>
</gene>
<evidence type="ECO:0000313" key="3">
    <source>
        <dbReference type="Proteomes" id="UP001417504"/>
    </source>
</evidence>
<dbReference type="Proteomes" id="UP001417504">
    <property type="component" value="Unassembled WGS sequence"/>
</dbReference>
<comment type="caution">
    <text evidence="2">The sequence shown here is derived from an EMBL/GenBank/DDBJ whole genome shotgun (WGS) entry which is preliminary data.</text>
</comment>
<organism evidence="2 3">
    <name type="scientific">Stephania japonica</name>
    <dbReference type="NCBI Taxonomy" id="461633"/>
    <lineage>
        <taxon>Eukaryota</taxon>
        <taxon>Viridiplantae</taxon>
        <taxon>Streptophyta</taxon>
        <taxon>Embryophyta</taxon>
        <taxon>Tracheophyta</taxon>
        <taxon>Spermatophyta</taxon>
        <taxon>Magnoliopsida</taxon>
        <taxon>Ranunculales</taxon>
        <taxon>Menispermaceae</taxon>
        <taxon>Menispermoideae</taxon>
        <taxon>Cissampelideae</taxon>
        <taxon>Stephania</taxon>
    </lineage>
</organism>
<keyword evidence="1" id="KW-0472">Membrane</keyword>
<evidence type="ECO:0000256" key="1">
    <source>
        <dbReference type="SAM" id="Phobius"/>
    </source>
</evidence>
<reference evidence="2 3" key="1">
    <citation type="submission" date="2024-01" db="EMBL/GenBank/DDBJ databases">
        <title>Genome assemblies of Stephania.</title>
        <authorList>
            <person name="Yang L."/>
        </authorList>
    </citation>
    <scope>NUCLEOTIDE SEQUENCE [LARGE SCALE GENOMIC DNA]</scope>
    <source>
        <strain evidence="2">QJT</strain>
        <tissue evidence="2">Leaf</tissue>
    </source>
</reference>
<accession>A0AAP0JSK4</accession>
<dbReference type="PANTHER" id="PTHR35307">
    <property type="entry name" value="PROTEIN, PUTATIVE-RELATED"/>
    <property type="match status" value="1"/>
</dbReference>
<dbReference type="PANTHER" id="PTHR35307:SF8">
    <property type="entry name" value="GUSTATORY RECEPTOR"/>
    <property type="match status" value="1"/>
</dbReference>
<dbReference type="AlphaFoldDB" id="A0AAP0JSK4"/>
<feature type="transmembrane region" description="Helical" evidence="1">
    <location>
        <begin position="26"/>
        <end position="46"/>
    </location>
</feature>
<name>A0AAP0JSK4_9MAGN</name>
<keyword evidence="1" id="KW-0812">Transmembrane</keyword>